<sequence>MKFNLEEEIMSKKAIEKNEKIDAKLSILKGKPIEDIYYKKHNLGNLLIEAAESKINNGILFVNDDYSEVYLSYKEILERAYKALGVLEKSGIKKGEYAIFVIDGNIDFVINFWGCILGGIIPVPLTHPAVFTEGNAAADKIINIWKQLKEPVLIVDEKMKENYNSFKNSLELKSMRILGTGEINKGDKKGRLNLAEVKSPAFIQFSSGSTNTPKGVVLTHENVLINVESMVKGVKLCAEDTIVSWMPFSHDMGLIGFHILEVAVVAKIINMTTLSFIKNPILWMDLISKHKGTVTCSPNFGYKLLLSRIKKEHLDSWDLTSLRVIINGAEPISTSLVNVFLDRLSGCGLKRTSMVQAYGMAEASLTISLSPLDKDPMHHNLSRKIMGKESKAVVNKEGDHDSILIADLGYVVDGMELRIINSEGEIVPERTIGEIQIKGRNITPGYLNNPQLNSEVFKEGWFNTGDMGFVVNNRLSITGRMKDIIFVNGQNFYAHDLENRIEALEGVEPGKIAICAWQDEKENSEKVALFSGLTAKLEFHSKIIAFVNEIMGINIDYLILVKDIPKTSSGKIKRFALLENFRNNQYDDNVHSAKDLLINENKNDDNKSKNKIEEKEITLEKDNYLKAIRNIWAKVLEMPEEIIPFDKPFLALGGNSIKAIQLLNYLEEEFNITLSHDILIKCSTINEMNEYLIVFLKDNNSKDSISENKNTEKEINLQQNNDLNAQDIAVVSIACRFPGAKNSEEFWNNLANGKSSITEIPDNRWDVNKYYSPDEKQGKTYCYAGGFIDDPYAFDAEFFNISREEAEIMDPQQRIMLELIYEVFENAGYSKEAVDGKNIGIFAGTGTNNYFEYHLNTLNMNNIKEFSSFNNLSKEQRSSFMEEWKNSFGYTEDHPNLLVDNILNMVAARASHEFNLKGPSLTIDTACSSSLVTIHMACDAIKRRECEMAIAGGINLLLTPTPYIYFSSAGALSKTGQSKVFDAEADGFVPGEGGGLVLLKPLNRAIEDKDNILAVIKGSAVNNDGHSIGVMAPNPDGQRSVIEAFYRKNAIDPKEIQYVEAHGTGTKIGDPSEVRAIAQAFSKWKPENQSIAIGSVKANIGHLLNAAGIASFIKVVLALKNKTIPPNVNLHKPNPMIKFADTPFYLTENSREWKVSEEGTRRAAINSFGFGGTNCHMLMEEAPESLEADLVVETHLPKQVLCLTAHTEEALRERISDLSAFLKEHEDYSLEDICYTENSRNTALKHRCSVISASVKELIEKLDKLILENSAVEKSPKVALMFTGQGCQYVGMARALYSVIPELKKYVDMCSEAFYPYVGEKITDLIYGQNADEKILAQTNITQPVVFTLDYSIGRLLMDLGVKPACVLGHSVGEWAAACIAGVVELKAAAKIVSARGKLMNDLKIPGAMAAVFITGDKLEALIKNFNKEVWIAAYNGNHQVISGTAESVDEFIGILEKNNIVCKKLKVSQAFHTPLMRPMLREFQAELEGIEFKEPSIPIVSNITAGFMEKPVEIQYWLKHILSPVKFEQSIKFIKSKGINTFVEAGPDKTLTGMASAVLLGSSSNILPMVNRKKDNWEVLLETIGKLYSIGVKINWELFYKNFTHKRVKLPGYPFQGKSYGPKFGNRSSNYGMADKWFYKWQWQEEVNIPQEKIEEGAVIIFNDPKGIGSELSKRFSEAVNPVYFVEAGEEFKYDGKNNFVINPSKKDDYDNIIKNLSHKLSLIIHLWNLPYSDFNEEAITSSKDNFLYESLYSVFNIAQAVKAEVKNNISFIVVTDRAQLINEKHAAMGPHQSLAAVLAQAIDEDNTNINSQIIDIDIKEYINTLEIGDKLFIEFNKKVDPEGISVIRDNKSFVRKLERFKASGDKLKINQGETYLITGGTSPLGGDLAKELAKQANINLILTGRSALPEREQWEENVHSNEIKEKINLILDLEKLGAKVLYASVDVTNKAEMEKLVSKINDQYGNIQGVVHAAGVLDYSSFKLLNKNVDILKKVFAPKVQGTVITDLVTRKEPLKFFTMISSVSASKKKWSQGLGEYAAANSFLNAYTNYRNSIGAEGKTIAINYSLWDNKGMGAVFGESTASAIKAQGLKPLSPEKAAKAFIEAIAVKGESNIHIIDLLKENIVEKVQNTDRSEQVTAAEHREVSYLEAKEVKNTVYQVIGKQLEIPAEELDIGTNFLELGLDSLGAIKVIEKLSKALKVELYPTIIFEYQTPEALGNYIENSYFKIDHTSRVKNINEAEDKKIEDIAIIGISLRIPGADTLEKYWNILEKGIVTIGQVPEERWSIEDEYSPDKDVSNTSYSKYGGFIDKVYDFDPVFFGISPKEAEAMDPQQRLFLEVAFEALQEAGYGGKYRTENIGVFVGAEQNNYMEHFSNYRNYEILKDKFEKSKWFSGMPSRDKKNVIDTLIKVLKPAELKADAVPGNGLNEIAARVSHCLNIMGPSLVINTACSSSLVALHMACESIKTKQSDMAIVGGVNLNLSSIPFISMSRLSAISTSGECRPFDKGADGMILSEGVSAIVIKPLQKALKDGDNIYATIKGSAINNDGHSQGITAPRPQGQAKAVENAYRNSGVNPETVSYIETHGTGTPLGDPIEVEGMTKAFRLFTDKKDFCGIGSVKSSLGHMLAASGLVSLIKVVLAMKNKKLPYTVNYEAPNANINFKETPFFVVGGETRQWQSDGKNPLRAGVNAFGFGGTNAHIVLEEAPVSEYKRPEDKNVNFHLLQLTGRNEAVIKDIAKRLKQHIETNPEIDLSSICVTMNDSQKQLAHKSALVAESKEILLKLLSNVQQGKEEEGIYNGKANPNRETTCHLLLDGTLFISEAEIEKLKNRFEAFNKCYGECEREFKNIEITKDINEEIKEKIKIFSIEYTLGCVFADLQMNIESIIAKGAGILSSAVLIGELSIKEAMILIVNNFNYEDKFSTDNDNRKVYFNCAVVTSLGIFNNNEDKFSFIKTILSTNKVYDKLNNILKRNEVILYLGSYELMKKEISKLNIGEVFLQLNIKAHTEDTEKEILTLLAKIYTFGAAYNPRNVYPAYVPKAALPTYPFENSTYKVSFQENLEQYDEINEMGSKNIITEEDVRDDKIMNYKIAMESADSLNLMKIIDSTELSRNEKQESYESLSDDFKINQIFEEQ</sequence>
<evidence type="ECO:0000313" key="10">
    <source>
        <dbReference type="Proteomes" id="UP000013523"/>
    </source>
</evidence>
<dbReference type="Gene3D" id="1.10.1240.100">
    <property type="match status" value="1"/>
</dbReference>
<dbReference type="Pfam" id="PF00550">
    <property type="entry name" value="PP-binding"/>
    <property type="match status" value="2"/>
</dbReference>
<reference evidence="9 10" key="1">
    <citation type="submission" date="2012-01" db="EMBL/GenBank/DDBJ databases">
        <title>Complete sequence of chromosome of Clostridium pasteurianum BC1.</title>
        <authorList>
            <consortium name="US DOE Joint Genome Institute"/>
            <person name="Lucas S."/>
            <person name="Han J."/>
            <person name="Lapidus A."/>
            <person name="Cheng J.-F."/>
            <person name="Goodwin L."/>
            <person name="Pitluck S."/>
            <person name="Peters L."/>
            <person name="Mikhailova N."/>
            <person name="Teshima H."/>
            <person name="Detter J.C."/>
            <person name="Han C."/>
            <person name="Tapia R."/>
            <person name="Land M."/>
            <person name="Hauser L."/>
            <person name="Kyrpides N."/>
            <person name="Ivanova N."/>
            <person name="Pagani I."/>
            <person name="Dunn J."/>
            <person name="Taghavi S."/>
            <person name="Francis A."/>
            <person name="van der Lelie D."/>
            <person name="Woyke T."/>
        </authorList>
    </citation>
    <scope>NUCLEOTIDE SEQUENCE [LARGE SCALE GENOMIC DNA]</scope>
    <source>
        <strain evidence="9 10">BC1</strain>
    </source>
</reference>
<dbReference type="InterPro" id="IPR020841">
    <property type="entry name" value="PKS_Beta-ketoAc_synthase_dom"/>
</dbReference>
<dbReference type="InterPro" id="IPR006162">
    <property type="entry name" value="Ppantetheine_attach_site"/>
</dbReference>
<dbReference type="GO" id="GO:0031177">
    <property type="term" value="F:phosphopantetheine binding"/>
    <property type="evidence" value="ECO:0007669"/>
    <property type="project" value="InterPro"/>
</dbReference>
<dbReference type="InterPro" id="IPR009081">
    <property type="entry name" value="PP-bd_ACP"/>
</dbReference>
<dbReference type="EMBL" id="CP003261">
    <property type="protein sequence ID" value="AGK96291.1"/>
    <property type="molecule type" value="Genomic_DNA"/>
</dbReference>
<dbReference type="Gene3D" id="3.30.70.3290">
    <property type="match status" value="1"/>
</dbReference>
<dbReference type="Gene3D" id="3.40.366.10">
    <property type="entry name" value="Malonyl-Coenzyme A Acyl Carrier Protein, domain 2"/>
    <property type="match status" value="1"/>
</dbReference>
<dbReference type="Proteomes" id="UP000013523">
    <property type="component" value="Chromosome"/>
</dbReference>
<dbReference type="Pfam" id="PF16197">
    <property type="entry name" value="KAsynt_C_assoc"/>
    <property type="match status" value="1"/>
</dbReference>
<evidence type="ECO:0000256" key="3">
    <source>
        <dbReference type="ARBA" id="ARBA00022679"/>
    </source>
</evidence>
<dbReference type="SUPFAM" id="SSF52151">
    <property type="entry name" value="FabD/lysophospholipase-like"/>
    <property type="match status" value="1"/>
</dbReference>
<keyword evidence="6" id="KW-0511">Multifunctional enzyme</keyword>
<evidence type="ECO:0000256" key="5">
    <source>
        <dbReference type="ARBA" id="ARBA00023098"/>
    </source>
</evidence>
<proteinExistence type="predicted"/>
<keyword evidence="5" id="KW-0443">Lipid metabolism</keyword>
<keyword evidence="3" id="KW-0808">Transferase</keyword>
<dbReference type="InterPro" id="IPR020806">
    <property type="entry name" value="PKS_PP-bd"/>
</dbReference>
<dbReference type="STRING" id="86416.Clopa_1305"/>
<dbReference type="InterPro" id="IPR045851">
    <property type="entry name" value="AMP-bd_C_sf"/>
</dbReference>
<dbReference type="Gene3D" id="3.40.47.10">
    <property type="match status" value="2"/>
</dbReference>
<dbReference type="InterPro" id="IPR016036">
    <property type="entry name" value="Malonyl_transacylase_ACP-bd"/>
</dbReference>
<feature type="domain" description="Ketosynthase family 3 (KS3)" evidence="8">
    <location>
        <begin position="2248"/>
        <end position="2709"/>
    </location>
</feature>
<dbReference type="CDD" id="cd00833">
    <property type="entry name" value="PKS"/>
    <property type="match status" value="2"/>
</dbReference>
<feature type="domain" description="Ketosynthase family 3 (KS3)" evidence="8">
    <location>
        <begin position="725"/>
        <end position="1181"/>
    </location>
</feature>
<dbReference type="InterPro" id="IPR016039">
    <property type="entry name" value="Thiolase-like"/>
</dbReference>
<feature type="domain" description="Carrier" evidence="7">
    <location>
        <begin position="2154"/>
        <end position="2228"/>
    </location>
</feature>
<dbReference type="InterPro" id="IPR018201">
    <property type="entry name" value="Ketoacyl_synth_AS"/>
</dbReference>
<dbReference type="PROSITE" id="PS00012">
    <property type="entry name" value="PHOSPHOPANTETHEINE"/>
    <property type="match status" value="1"/>
</dbReference>
<evidence type="ECO:0000259" key="8">
    <source>
        <dbReference type="PROSITE" id="PS52004"/>
    </source>
</evidence>
<dbReference type="InterPro" id="IPR014030">
    <property type="entry name" value="Ketoacyl_synth_N"/>
</dbReference>
<dbReference type="InterPro" id="IPR001227">
    <property type="entry name" value="Ac_transferase_dom_sf"/>
</dbReference>
<dbReference type="SUPFAM" id="SSF47336">
    <property type="entry name" value="ACP-like"/>
    <property type="match status" value="2"/>
</dbReference>
<evidence type="ECO:0000256" key="2">
    <source>
        <dbReference type="ARBA" id="ARBA00022553"/>
    </source>
</evidence>
<dbReference type="InterPro" id="IPR036291">
    <property type="entry name" value="NAD(P)-bd_dom_sf"/>
</dbReference>
<organism evidence="9 10">
    <name type="scientific">Clostridium pasteurianum BC1</name>
    <dbReference type="NCBI Taxonomy" id="86416"/>
    <lineage>
        <taxon>Bacteria</taxon>
        <taxon>Bacillati</taxon>
        <taxon>Bacillota</taxon>
        <taxon>Clostridia</taxon>
        <taxon>Eubacteriales</taxon>
        <taxon>Clostridiaceae</taxon>
        <taxon>Clostridium</taxon>
    </lineage>
</organism>
<dbReference type="HOGENOM" id="CLU_000402_0_0_9"/>
<evidence type="ECO:0000256" key="1">
    <source>
        <dbReference type="ARBA" id="ARBA00022450"/>
    </source>
</evidence>
<dbReference type="InterPro" id="IPR032821">
    <property type="entry name" value="PKS_assoc"/>
</dbReference>
<dbReference type="Gene3D" id="3.40.50.12780">
    <property type="entry name" value="N-terminal domain of ligase-like"/>
    <property type="match status" value="1"/>
</dbReference>
<evidence type="ECO:0000313" key="9">
    <source>
        <dbReference type="EMBL" id="AGK96291.1"/>
    </source>
</evidence>
<dbReference type="SMART" id="SM00823">
    <property type="entry name" value="PKS_PP"/>
    <property type="match status" value="2"/>
</dbReference>
<keyword evidence="10" id="KW-1185">Reference proteome</keyword>
<dbReference type="GO" id="GO:0004312">
    <property type="term" value="F:fatty acid synthase activity"/>
    <property type="evidence" value="ECO:0007669"/>
    <property type="project" value="TreeGrafter"/>
</dbReference>
<dbReference type="InterPro" id="IPR057326">
    <property type="entry name" value="KR_dom"/>
</dbReference>
<evidence type="ECO:0000256" key="6">
    <source>
        <dbReference type="ARBA" id="ARBA00023268"/>
    </source>
</evidence>
<dbReference type="InterPro" id="IPR014031">
    <property type="entry name" value="Ketoacyl_synth_C"/>
</dbReference>
<dbReference type="InterPro" id="IPR013968">
    <property type="entry name" value="PKS_KR"/>
</dbReference>
<dbReference type="PROSITE" id="PS50075">
    <property type="entry name" value="CARRIER"/>
    <property type="match status" value="2"/>
</dbReference>
<dbReference type="PROSITE" id="PS52004">
    <property type="entry name" value="KS3_2"/>
    <property type="match status" value="2"/>
</dbReference>
<dbReference type="SUPFAM" id="SSF51735">
    <property type="entry name" value="NAD(P)-binding Rossmann-fold domains"/>
    <property type="match status" value="2"/>
</dbReference>
<dbReference type="Pfam" id="PF22621">
    <property type="entry name" value="CurL-like_PKS_C"/>
    <property type="match status" value="1"/>
</dbReference>
<dbReference type="Pfam" id="PF21394">
    <property type="entry name" value="Beta-ketacyl_N"/>
    <property type="match status" value="1"/>
</dbReference>
<dbReference type="InterPro" id="IPR036736">
    <property type="entry name" value="ACP-like_sf"/>
</dbReference>
<dbReference type="SMART" id="SM00827">
    <property type="entry name" value="PKS_AT"/>
    <property type="match status" value="1"/>
</dbReference>
<dbReference type="Pfam" id="PF00501">
    <property type="entry name" value="AMP-binding"/>
    <property type="match status" value="1"/>
</dbReference>
<name>R4K3I5_CLOPA</name>
<dbReference type="GO" id="GO:0004315">
    <property type="term" value="F:3-oxoacyl-[acyl-carrier-protein] synthase activity"/>
    <property type="evidence" value="ECO:0007669"/>
    <property type="project" value="InterPro"/>
</dbReference>
<dbReference type="KEGG" id="cpas:Clopa_1305"/>
<dbReference type="InterPro" id="IPR016035">
    <property type="entry name" value="Acyl_Trfase/lysoPLipase"/>
</dbReference>
<dbReference type="PATRIC" id="fig|86416.3.peg.1305"/>
<dbReference type="Pfam" id="PF00698">
    <property type="entry name" value="Acyl_transf_1"/>
    <property type="match status" value="1"/>
</dbReference>
<dbReference type="Gene3D" id="3.30.300.30">
    <property type="match status" value="1"/>
</dbReference>
<dbReference type="InterPro" id="IPR014043">
    <property type="entry name" value="Acyl_transferase_dom"/>
</dbReference>
<dbReference type="SUPFAM" id="SSF53901">
    <property type="entry name" value="Thiolase-like"/>
    <property type="match status" value="2"/>
</dbReference>
<dbReference type="SMART" id="SM00825">
    <property type="entry name" value="PKS_KS"/>
    <property type="match status" value="2"/>
</dbReference>
<protein>
    <submittedName>
        <fullName evidence="9">Polyketide synthase family protein</fullName>
    </submittedName>
</protein>
<feature type="domain" description="Carrier" evidence="7">
    <location>
        <begin position="619"/>
        <end position="696"/>
    </location>
</feature>
<dbReference type="FunFam" id="3.40.47.10:FF:000042">
    <property type="entry name" value="Polyketide synthase Pks13"/>
    <property type="match status" value="1"/>
</dbReference>
<dbReference type="Gene3D" id="3.40.50.720">
    <property type="entry name" value="NAD(P)-binding Rossmann-like Domain"/>
    <property type="match status" value="1"/>
</dbReference>
<dbReference type="SUPFAM" id="SSF55048">
    <property type="entry name" value="Probable ACP-binding domain of malonyl-CoA ACP transacylase"/>
    <property type="match status" value="1"/>
</dbReference>
<dbReference type="SMART" id="SM01294">
    <property type="entry name" value="PKS_PP_betabranch"/>
    <property type="match status" value="1"/>
</dbReference>
<dbReference type="PANTHER" id="PTHR43775:SF37">
    <property type="entry name" value="SI:DKEY-61P9.11"/>
    <property type="match status" value="1"/>
</dbReference>
<dbReference type="InterPro" id="IPR000873">
    <property type="entry name" value="AMP-dep_synth/lig_dom"/>
</dbReference>
<dbReference type="Pfam" id="PF00109">
    <property type="entry name" value="ketoacyl-synt"/>
    <property type="match status" value="2"/>
</dbReference>
<dbReference type="SUPFAM" id="SSF56801">
    <property type="entry name" value="Acetyl-CoA synthetase-like"/>
    <property type="match status" value="1"/>
</dbReference>
<keyword evidence="2" id="KW-0597">Phosphoprotein</keyword>
<keyword evidence="1" id="KW-0596">Phosphopantetheine</keyword>
<accession>R4K3I5</accession>
<gene>
    <name evidence="9" type="ORF">Clopa_1305</name>
</gene>
<dbReference type="Pfam" id="PF02801">
    <property type="entry name" value="Ketoacyl-synt_C"/>
    <property type="match status" value="2"/>
</dbReference>
<evidence type="ECO:0000259" key="7">
    <source>
        <dbReference type="PROSITE" id="PS50075"/>
    </source>
</evidence>
<dbReference type="InterPro" id="IPR050091">
    <property type="entry name" value="PKS_NRPS_Biosynth_Enz"/>
</dbReference>
<dbReference type="InterPro" id="IPR042099">
    <property type="entry name" value="ANL_N_sf"/>
</dbReference>
<keyword evidence="4" id="KW-0276">Fatty acid metabolism</keyword>
<dbReference type="PANTHER" id="PTHR43775">
    <property type="entry name" value="FATTY ACID SYNTHASE"/>
    <property type="match status" value="1"/>
</dbReference>
<dbReference type="eggNOG" id="COG3321">
    <property type="taxonomic scope" value="Bacteria"/>
</dbReference>
<dbReference type="SMART" id="SM00822">
    <property type="entry name" value="PKS_KR"/>
    <property type="match status" value="1"/>
</dbReference>
<dbReference type="Pfam" id="PF08659">
    <property type="entry name" value="KR"/>
    <property type="match status" value="1"/>
</dbReference>
<dbReference type="CDD" id="cd08953">
    <property type="entry name" value="KR_2_SDR_x"/>
    <property type="match status" value="1"/>
</dbReference>
<dbReference type="InterPro" id="IPR049490">
    <property type="entry name" value="C883_1060-like_KR_N"/>
</dbReference>
<dbReference type="GO" id="GO:0006633">
    <property type="term" value="P:fatty acid biosynthetic process"/>
    <property type="evidence" value="ECO:0007669"/>
    <property type="project" value="InterPro"/>
</dbReference>
<evidence type="ECO:0000256" key="4">
    <source>
        <dbReference type="ARBA" id="ARBA00022832"/>
    </source>
</evidence>
<dbReference type="Gene3D" id="1.10.1200.10">
    <property type="entry name" value="ACP-like"/>
    <property type="match status" value="2"/>
</dbReference>
<dbReference type="PROSITE" id="PS00606">
    <property type="entry name" value="KS3_1"/>
    <property type="match status" value="2"/>
</dbReference>